<reference evidence="1" key="2">
    <citation type="submission" date="2020-09" db="EMBL/GenBank/DDBJ databases">
        <authorList>
            <person name="Sun Q."/>
            <person name="Zhou Y."/>
        </authorList>
    </citation>
    <scope>NUCLEOTIDE SEQUENCE</scope>
    <source>
        <strain evidence="1">CGMCC 1.15179</strain>
    </source>
</reference>
<keyword evidence="2" id="KW-1185">Reference proteome</keyword>
<dbReference type="RefSeq" id="WP_188645964.1">
    <property type="nucleotide sequence ID" value="NZ_BMHQ01000001.1"/>
</dbReference>
<sequence>MPPTGVLYTHIKPVSYYWCLFHSVAEQEQTCTCCHQAGTEEQEIDLRNSSFGHFSAFHFFAFSLSSGVVGFL</sequence>
<comment type="caution">
    <text evidence="1">The sequence shown here is derived from an EMBL/GenBank/DDBJ whole genome shotgun (WGS) entry which is preliminary data.</text>
</comment>
<organism evidence="1 2">
    <name type="scientific">Marinithermofilum abyssi</name>
    <dbReference type="NCBI Taxonomy" id="1571185"/>
    <lineage>
        <taxon>Bacteria</taxon>
        <taxon>Bacillati</taxon>
        <taxon>Bacillota</taxon>
        <taxon>Bacilli</taxon>
        <taxon>Bacillales</taxon>
        <taxon>Thermoactinomycetaceae</taxon>
        <taxon>Marinithermofilum</taxon>
    </lineage>
</organism>
<reference evidence="1" key="1">
    <citation type="journal article" date="2014" name="Int. J. Syst. Evol. Microbiol.">
        <title>Complete genome sequence of Corynebacterium casei LMG S-19264T (=DSM 44701T), isolated from a smear-ripened cheese.</title>
        <authorList>
            <consortium name="US DOE Joint Genome Institute (JGI-PGF)"/>
            <person name="Walter F."/>
            <person name="Albersmeier A."/>
            <person name="Kalinowski J."/>
            <person name="Ruckert C."/>
        </authorList>
    </citation>
    <scope>NUCLEOTIDE SEQUENCE</scope>
    <source>
        <strain evidence="1">CGMCC 1.15179</strain>
    </source>
</reference>
<protein>
    <submittedName>
        <fullName evidence="1">Uncharacterized protein</fullName>
    </submittedName>
</protein>
<dbReference type="Proteomes" id="UP000625210">
    <property type="component" value="Unassembled WGS sequence"/>
</dbReference>
<dbReference type="AlphaFoldDB" id="A0A8J2VGT7"/>
<evidence type="ECO:0000313" key="2">
    <source>
        <dbReference type="Proteomes" id="UP000625210"/>
    </source>
</evidence>
<accession>A0A8J2VGT7</accession>
<evidence type="ECO:0000313" key="1">
    <source>
        <dbReference type="EMBL" id="GGE03755.1"/>
    </source>
</evidence>
<dbReference type="EMBL" id="BMHQ01000001">
    <property type="protein sequence ID" value="GGE03755.1"/>
    <property type="molecule type" value="Genomic_DNA"/>
</dbReference>
<name>A0A8J2VGT7_9BACL</name>
<gene>
    <name evidence="1" type="ORF">GCM10011571_00830</name>
</gene>
<proteinExistence type="predicted"/>